<evidence type="ECO:0000256" key="1">
    <source>
        <dbReference type="ARBA" id="ARBA00022723"/>
    </source>
</evidence>
<dbReference type="InterPro" id="IPR013083">
    <property type="entry name" value="Znf_RING/FYVE/PHD"/>
</dbReference>
<keyword evidence="3" id="KW-0862">Zinc</keyword>
<evidence type="ECO:0000256" key="2">
    <source>
        <dbReference type="ARBA" id="ARBA00022771"/>
    </source>
</evidence>
<gene>
    <name evidence="5" type="ORF">OUZ56_011394</name>
</gene>
<dbReference type="Pfam" id="PF00628">
    <property type="entry name" value="PHD"/>
    <property type="match status" value="1"/>
</dbReference>
<comment type="caution">
    <text evidence="5">The sequence shown here is derived from an EMBL/GenBank/DDBJ whole genome shotgun (WGS) entry which is preliminary data.</text>
</comment>
<evidence type="ECO:0000259" key="4">
    <source>
        <dbReference type="Pfam" id="PF00628"/>
    </source>
</evidence>
<evidence type="ECO:0000256" key="3">
    <source>
        <dbReference type="ARBA" id="ARBA00022833"/>
    </source>
</evidence>
<keyword evidence="6" id="KW-1185">Reference proteome</keyword>
<dbReference type="SUPFAM" id="SSF57903">
    <property type="entry name" value="FYVE/PHD zinc finger"/>
    <property type="match status" value="1"/>
</dbReference>
<dbReference type="EMBL" id="JAOYFB010000002">
    <property type="protein sequence ID" value="KAK4006238.1"/>
    <property type="molecule type" value="Genomic_DNA"/>
</dbReference>
<sequence>MIKAMLVLCRMVARRTNFLKAIIFPRWLTDLGLHTPDSFERGLHCPDHIHQGSIMAGPSDANCAVCHSQSNVTNQLFCVTCEKHYHGSCVGLGSGPGV</sequence>
<proteinExistence type="predicted"/>
<protein>
    <recommendedName>
        <fullName evidence="4">PHD-type domain-containing protein</fullName>
    </recommendedName>
</protein>
<evidence type="ECO:0000313" key="5">
    <source>
        <dbReference type="EMBL" id="KAK4006238.1"/>
    </source>
</evidence>
<accession>A0ABQ9Z009</accession>
<keyword evidence="2" id="KW-0863">Zinc-finger</keyword>
<reference evidence="5 6" key="1">
    <citation type="journal article" date="2023" name="Nucleic Acids Res.">
        <title>The hologenome of Daphnia magna reveals possible DNA methylation and microbiome-mediated evolution of the host genome.</title>
        <authorList>
            <person name="Chaturvedi A."/>
            <person name="Li X."/>
            <person name="Dhandapani V."/>
            <person name="Marshall H."/>
            <person name="Kissane S."/>
            <person name="Cuenca-Cambronero M."/>
            <person name="Asole G."/>
            <person name="Calvet F."/>
            <person name="Ruiz-Romero M."/>
            <person name="Marangio P."/>
            <person name="Guigo R."/>
            <person name="Rago D."/>
            <person name="Mirbahai L."/>
            <person name="Eastwood N."/>
            <person name="Colbourne J.K."/>
            <person name="Zhou J."/>
            <person name="Mallon E."/>
            <person name="Orsini L."/>
        </authorList>
    </citation>
    <scope>NUCLEOTIDE SEQUENCE [LARGE SCALE GENOMIC DNA]</scope>
    <source>
        <strain evidence="5">LRV0_1</strain>
    </source>
</reference>
<dbReference type="InterPro" id="IPR019787">
    <property type="entry name" value="Znf_PHD-finger"/>
</dbReference>
<name>A0ABQ9Z009_9CRUS</name>
<evidence type="ECO:0000313" key="6">
    <source>
        <dbReference type="Proteomes" id="UP001234178"/>
    </source>
</evidence>
<dbReference type="Gene3D" id="3.30.40.10">
    <property type="entry name" value="Zinc/RING finger domain, C3HC4 (zinc finger)"/>
    <property type="match status" value="1"/>
</dbReference>
<dbReference type="InterPro" id="IPR011011">
    <property type="entry name" value="Znf_FYVE_PHD"/>
</dbReference>
<dbReference type="Proteomes" id="UP001234178">
    <property type="component" value="Unassembled WGS sequence"/>
</dbReference>
<organism evidence="5 6">
    <name type="scientific">Daphnia magna</name>
    <dbReference type="NCBI Taxonomy" id="35525"/>
    <lineage>
        <taxon>Eukaryota</taxon>
        <taxon>Metazoa</taxon>
        <taxon>Ecdysozoa</taxon>
        <taxon>Arthropoda</taxon>
        <taxon>Crustacea</taxon>
        <taxon>Branchiopoda</taxon>
        <taxon>Diplostraca</taxon>
        <taxon>Cladocera</taxon>
        <taxon>Anomopoda</taxon>
        <taxon>Daphniidae</taxon>
        <taxon>Daphnia</taxon>
    </lineage>
</organism>
<keyword evidence="1" id="KW-0479">Metal-binding</keyword>
<feature type="domain" description="PHD-type" evidence="4">
    <location>
        <begin position="63"/>
        <end position="92"/>
    </location>
</feature>